<feature type="repeat" description="Pumilio" evidence="3">
    <location>
        <begin position="260"/>
        <end position="295"/>
    </location>
</feature>
<evidence type="ECO:0000256" key="1">
    <source>
        <dbReference type="ARBA" id="ARBA00022737"/>
    </source>
</evidence>
<accession>A0A7J7LR45</accession>
<dbReference type="OrthoDB" id="668540at2759"/>
<name>A0A7J7LR45_9MAGN</name>
<evidence type="ECO:0000256" key="2">
    <source>
        <dbReference type="ARBA" id="ARBA00022845"/>
    </source>
</evidence>
<feature type="repeat" description="Pumilio" evidence="3">
    <location>
        <begin position="336"/>
        <end position="371"/>
    </location>
</feature>
<dbReference type="SUPFAM" id="SSF48371">
    <property type="entry name" value="ARM repeat"/>
    <property type="match status" value="1"/>
</dbReference>
<evidence type="ECO:0000313" key="5">
    <source>
        <dbReference type="EMBL" id="KAF6145018.1"/>
    </source>
</evidence>
<dbReference type="PROSITE" id="PS50303">
    <property type="entry name" value="PUM_HD"/>
    <property type="match status" value="1"/>
</dbReference>
<dbReference type="Pfam" id="PF00806">
    <property type="entry name" value="PUF"/>
    <property type="match status" value="4"/>
</dbReference>
<dbReference type="PANTHER" id="PTHR12537">
    <property type="entry name" value="RNA BINDING PROTEIN PUMILIO-RELATED"/>
    <property type="match status" value="1"/>
</dbReference>
<proteinExistence type="predicted"/>
<feature type="domain" description="PUM-HD" evidence="4">
    <location>
        <begin position="123"/>
        <end position="477"/>
    </location>
</feature>
<evidence type="ECO:0000313" key="6">
    <source>
        <dbReference type="Proteomes" id="UP000541444"/>
    </source>
</evidence>
<dbReference type="GO" id="GO:0005737">
    <property type="term" value="C:cytoplasm"/>
    <property type="evidence" value="ECO:0007669"/>
    <property type="project" value="TreeGrafter"/>
</dbReference>
<sequence length="479" mass="53624">MFSAIPMAEISQVPYDHRQPNSPKHDQPVLYDADVVNRFEKLFLTNKGMKEDSADRSSFLQNPINAGYHQEYPTGYSNHMSHVPVAKVGVQGTFSDITDYQRTHRPTFDSFKNPFLDSPYVNGNSYDFGDFSSNATMGWNNLPNYNLFLDTSYGGLDVQNYGAMSCNSNLRDISSSFGSGYGSSSGSSLNEYGSDNTNSFAFGGLSSQRFLKPINRDQNLLDKFQEYDLIELAKLKKGSEYLQKILATGDTTIVQKIYTGVRGSILDLMSDSNGFNVIKHCLKILNDKDYKSLLEPLYAVAIKNCGELASHVTGCCSINSLINMITDPERELLITKIAKKAVFLSQDPSGNYVLQNILNLQNQEFTDIICNELRGKFTRLSKMKCGSHVVEKCLQLRSSLILVVTELLESKEIPEVANDQYGNYVIQTALNELEIRKMDLECFSLYYRLVTSPAVSAMKFHGKSNGRRGDLITQGEIDE</sequence>
<evidence type="ECO:0000259" key="4">
    <source>
        <dbReference type="PROSITE" id="PS50303"/>
    </source>
</evidence>
<dbReference type="Gene3D" id="1.25.10.10">
    <property type="entry name" value="Leucine-rich Repeat Variant"/>
    <property type="match status" value="1"/>
</dbReference>
<dbReference type="Proteomes" id="UP000541444">
    <property type="component" value="Unassembled WGS sequence"/>
</dbReference>
<organism evidence="5 6">
    <name type="scientific">Kingdonia uniflora</name>
    <dbReference type="NCBI Taxonomy" id="39325"/>
    <lineage>
        <taxon>Eukaryota</taxon>
        <taxon>Viridiplantae</taxon>
        <taxon>Streptophyta</taxon>
        <taxon>Embryophyta</taxon>
        <taxon>Tracheophyta</taxon>
        <taxon>Spermatophyta</taxon>
        <taxon>Magnoliopsida</taxon>
        <taxon>Ranunculales</taxon>
        <taxon>Circaeasteraceae</taxon>
        <taxon>Kingdonia</taxon>
    </lineage>
</organism>
<dbReference type="PANTHER" id="PTHR12537:SF137">
    <property type="entry name" value="PUMILIO HOMOLOG 16-RELATED"/>
    <property type="match status" value="1"/>
</dbReference>
<dbReference type="InterPro" id="IPR016024">
    <property type="entry name" value="ARM-type_fold"/>
</dbReference>
<dbReference type="EMBL" id="JACGCM010002086">
    <property type="protein sequence ID" value="KAF6145018.1"/>
    <property type="molecule type" value="Genomic_DNA"/>
</dbReference>
<keyword evidence="2" id="KW-0810">Translation regulation</keyword>
<protein>
    <recommendedName>
        <fullName evidence="4">PUM-HD domain-containing protein</fullName>
    </recommendedName>
</protein>
<dbReference type="InterPro" id="IPR001313">
    <property type="entry name" value="Pumilio_RNA-bd_rpt"/>
</dbReference>
<reference evidence="5 6" key="1">
    <citation type="journal article" date="2020" name="IScience">
        <title>Genome Sequencing of the Endangered Kingdonia uniflora (Circaeasteraceae, Ranunculales) Reveals Potential Mechanisms of Evolutionary Specialization.</title>
        <authorList>
            <person name="Sun Y."/>
            <person name="Deng T."/>
            <person name="Zhang A."/>
            <person name="Moore M.J."/>
            <person name="Landis J.B."/>
            <person name="Lin N."/>
            <person name="Zhang H."/>
            <person name="Zhang X."/>
            <person name="Huang J."/>
            <person name="Zhang X."/>
            <person name="Sun H."/>
            <person name="Wang H."/>
        </authorList>
    </citation>
    <scope>NUCLEOTIDE SEQUENCE [LARGE SCALE GENOMIC DNA]</scope>
    <source>
        <strain evidence="5">TB1705</strain>
        <tissue evidence="5">Leaf</tissue>
    </source>
</reference>
<dbReference type="InterPro" id="IPR033133">
    <property type="entry name" value="PUM-HD"/>
</dbReference>
<comment type="caution">
    <text evidence="5">The sequence shown here is derived from an EMBL/GenBank/DDBJ whole genome shotgun (WGS) entry which is preliminary data.</text>
</comment>
<feature type="repeat" description="Pumilio" evidence="3">
    <location>
        <begin position="406"/>
        <end position="444"/>
    </location>
</feature>
<dbReference type="SMART" id="SM00025">
    <property type="entry name" value="Pumilio"/>
    <property type="match status" value="6"/>
</dbReference>
<dbReference type="AlphaFoldDB" id="A0A7J7LR45"/>
<evidence type="ECO:0000256" key="3">
    <source>
        <dbReference type="PROSITE-ProRule" id="PRU00317"/>
    </source>
</evidence>
<dbReference type="GO" id="GO:0003729">
    <property type="term" value="F:mRNA binding"/>
    <property type="evidence" value="ECO:0007669"/>
    <property type="project" value="TreeGrafter"/>
</dbReference>
<dbReference type="PROSITE" id="PS50302">
    <property type="entry name" value="PUM"/>
    <property type="match status" value="3"/>
</dbReference>
<dbReference type="InterPro" id="IPR011989">
    <property type="entry name" value="ARM-like"/>
</dbReference>
<gene>
    <name evidence="5" type="ORF">GIB67_013369</name>
</gene>
<dbReference type="GO" id="GO:0006417">
    <property type="term" value="P:regulation of translation"/>
    <property type="evidence" value="ECO:0007669"/>
    <property type="project" value="UniProtKB-KW"/>
</dbReference>
<keyword evidence="6" id="KW-1185">Reference proteome</keyword>
<keyword evidence="1" id="KW-0677">Repeat</keyword>